<feature type="domain" description="Ig-like" evidence="6">
    <location>
        <begin position="16"/>
        <end position="126"/>
    </location>
</feature>
<evidence type="ECO:0000256" key="3">
    <source>
        <dbReference type="ARBA" id="ARBA00023136"/>
    </source>
</evidence>
<sequence length="334" mass="37415">MTPLLFLLLFLLHRLPGALCTVTTIENQAVLEGQSVIIPCHYNPQYTQNVKYWCKGSMREFCSSLARTDDPESAPFGKGKLTIADDPAQYVFTVTMRELKEEDSGWYWCGVEVGGMWSVDSTASIYISVVHGMRVESSMVSGEEGGSVVVQCLYSEKYRDSEKRWCRSGHLNSCIVTDANGTFSSRSVLIRDDRKDTVTVTMRRLELRDAGWYWCGAGQQHVTVHVLVTPRPTTTQSITTPGSLTTKYPVMVKAPDTKSPVFWQPVLTVCGALLLLLSAVLVSWRMMEQWRKKPMTRAAHDTKARLMLSPMNGRDGENTSLLFLNSSVQQVQIP</sequence>
<evidence type="ECO:0000256" key="1">
    <source>
        <dbReference type="ARBA" id="ARBA00004370"/>
    </source>
</evidence>
<dbReference type="InterPro" id="IPR007110">
    <property type="entry name" value="Ig-like_dom"/>
</dbReference>
<dbReference type="SUPFAM" id="SSF48726">
    <property type="entry name" value="Immunoglobulin"/>
    <property type="match status" value="2"/>
</dbReference>
<dbReference type="PROSITE" id="PS50835">
    <property type="entry name" value="IG_LIKE"/>
    <property type="match status" value="2"/>
</dbReference>
<feature type="chain" id="PRO_5035871699" evidence="5">
    <location>
        <begin position="21"/>
        <end position="334"/>
    </location>
</feature>
<dbReference type="AlphaFoldDB" id="A0A8T2M517"/>
<dbReference type="InterPro" id="IPR013783">
    <property type="entry name" value="Ig-like_fold"/>
</dbReference>
<dbReference type="OrthoDB" id="8865476at2759"/>
<dbReference type="SMART" id="SM00409">
    <property type="entry name" value="IG"/>
    <property type="match status" value="2"/>
</dbReference>
<dbReference type="InterPro" id="IPR003599">
    <property type="entry name" value="Ig_sub"/>
</dbReference>
<dbReference type="EMBL" id="JAICCE010000004">
    <property type="protein sequence ID" value="KAG9278730.1"/>
    <property type="molecule type" value="Genomic_DNA"/>
</dbReference>
<dbReference type="GO" id="GO:0005886">
    <property type="term" value="C:plasma membrane"/>
    <property type="evidence" value="ECO:0007669"/>
    <property type="project" value="TreeGrafter"/>
</dbReference>
<gene>
    <name evidence="7" type="primary">PIGR</name>
    <name evidence="7" type="ORF">AMEX_G6640</name>
</gene>
<dbReference type="Proteomes" id="UP000752171">
    <property type="component" value="Unassembled WGS sequence"/>
</dbReference>
<evidence type="ECO:0000313" key="7">
    <source>
        <dbReference type="EMBL" id="KAG9278730.1"/>
    </source>
</evidence>
<dbReference type="PANTHER" id="PTHR11860">
    <property type="entry name" value="POLYMERIC-IMMUNOGLOBULIN RECEPTOR"/>
    <property type="match status" value="1"/>
</dbReference>
<evidence type="ECO:0000313" key="8">
    <source>
        <dbReference type="Proteomes" id="UP000752171"/>
    </source>
</evidence>
<evidence type="ECO:0000256" key="5">
    <source>
        <dbReference type="SAM" id="SignalP"/>
    </source>
</evidence>
<dbReference type="CDD" id="cd05716">
    <property type="entry name" value="IgV_pIgR_like"/>
    <property type="match status" value="2"/>
</dbReference>
<proteinExistence type="predicted"/>
<name>A0A8T2M517_ASTMX</name>
<dbReference type="InterPro" id="IPR050671">
    <property type="entry name" value="CD300_family_receptors"/>
</dbReference>
<feature type="transmembrane region" description="Helical" evidence="4">
    <location>
        <begin position="262"/>
        <end position="284"/>
    </location>
</feature>
<comment type="subcellular location">
    <subcellularLocation>
        <location evidence="1">Membrane</location>
    </subcellularLocation>
</comment>
<evidence type="ECO:0000256" key="4">
    <source>
        <dbReference type="SAM" id="Phobius"/>
    </source>
</evidence>
<organism evidence="7 8">
    <name type="scientific">Astyanax mexicanus</name>
    <name type="common">Blind cave fish</name>
    <name type="synonym">Astyanax fasciatus mexicanus</name>
    <dbReference type="NCBI Taxonomy" id="7994"/>
    <lineage>
        <taxon>Eukaryota</taxon>
        <taxon>Metazoa</taxon>
        <taxon>Chordata</taxon>
        <taxon>Craniata</taxon>
        <taxon>Vertebrata</taxon>
        <taxon>Euteleostomi</taxon>
        <taxon>Actinopterygii</taxon>
        <taxon>Neopterygii</taxon>
        <taxon>Teleostei</taxon>
        <taxon>Ostariophysi</taxon>
        <taxon>Characiformes</taxon>
        <taxon>Characoidei</taxon>
        <taxon>Acestrorhamphidae</taxon>
        <taxon>Acestrorhamphinae</taxon>
        <taxon>Astyanax</taxon>
    </lineage>
</organism>
<keyword evidence="5" id="KW-0732">Signal</keyword>
<reference evidence="7 8" key="1">
    <citation type="submission" date="2021-07" db="EMBL/GenBank/DDBJ databases">
        <authorList>
            <person name="Imarazene B."/>
            <person name="Zahm M."/>
            <person name="Klopp C."/>
            <person name="Cabau C."/>
            <person name="Beille S."/>
            <person name="Jouanno E."/>
            <person name="Castinel A."/>
            <person name="Lluch J."/>
            <person name="Gil L."/>
            <person name="Kuchtly C."/>
            <person name="Lopez Roques C."/>
            <person name="Donnadieu C."/>
            <person name="Parrinello H."/>
            <person name="Journot L."/>
            <person name="Du K."/>
            <person name="Schartl M."/>
            <person name="Retaux S."/>
            <person name="Guiguen Y."/>
        </authorList>
    </citation>
    <scope>NUCLEOTIDE SEQUENCE [LARGE SCALE GENOMIC DNA]</scope>
    <source>
        <strain evidence="7">Pach_M1</strain>
        <tissue evidence="7">Testis</tissue>
    </source>
</reference>
<dbReference type="GO" id="GO:0004888">
    <property type="term" value="F:transmembrane signaling receptor activity"/>
    <property type="evidence" value="ECO:0007669"/>
    <property type="project" value="TreeGrafter"/>
</dbReference>
<dbReference type="Gene3D" id="2.60.40.10">
    <property type="entry name" value="Immunoglobulins"/>
    <property type="match status" value="2"/>
</dbReference>
<keyword evidence="4" id="KW-1133">Transmembrane helix</keyword>
<protein>
    <submittedName>
        <fullName evidence="7">CMRF35-like molecule 1 isoform X1</fullName>
    </submittedName>
</protein>
<keyword evidence="3 4" id="KW-0472">Membrane</keyword>
<comment type="caution">
    <text evidence="7">The sequence shown here is derived from an EMBL/GenBank/DDBJ whole genome shotgun (WGS) entry which is preliminary data.</text>
</comment>
<dbReference type="PANTHER" id="PTHR11860:SF87">
    <property type="entry name" value="CMRF35-LIKE MOLECULE 8"/>
    <property type="match status" value="1"/>
</dbReference>
<evidence type="ECO:0000256" key="2">
    <source>
        <dbReference type="ARBA" id="ARBA00022692"/>
    </source>
</evidence>
<accession>A0A8T2M517</accession>
<dbReference type="Pfam" id="PF07686">
    <property type="entry name" value="V-set"/>
    <property type="match status" value="2"/>
</dbReference>
<evidence type="ECO:0000259" key="6">
    <source>
        <dbReference type="PROSITE" id="PS50835"/>
    </source>
</evidence>
<dbReference type="InterPro" id="IPR013106">
    <property type="entry name" value="Ig_V-set"/>
</dbReference>
<feature type="signal peptide" evidence="5">
    <location>
        <begin position="1"/>
        <end position="20"/>
    </location>
</feature>
<feature type="domain" description="Ig-like" evidence="6">
    <location>
        <begin position="144"/>
        <end position="239"/>
    </location>
</feature>
<dbReference type="InterPro" id="IPR036179">
    <property type="entry name" value="Ig-like_dom_sf"/>
</dbReference>
<keyword evidence="2 4" id="KW-0812">Transmembrane</keyword>